<dbReference type="EMBL" id="KZ293429">
    <property type="protein sequence ID" value="PBK69366.1"/>
    <property type="molecule type" value="Genomic_DNA"/>
</dbReference>
<gene>
    <name evidence="1" type="ORF">ARMSODRAFT_956966</name>
</gene>
<accession>A0A2H3C242</accession>
<sequence length="180" mass="20323">MFLEEDVSGVVLLSESLEILSENDTILAVEQAITAIEQLSDDAESDPDLPVDLIDAWYGLETDARILFSHLVALHDAGFYAMRSFALQLRYIDLALDKLWKSWTPWDYVELRMQLKTSCGVLKEQLALLNGELDKIHAVVETSRIDAAGIEKVIQDTHRTLILSFDEGQELESLWIISCL</sequence>
<name>A0A2H3C242_9AGAR</name>
<dbReference type="Proteomes" id="UP000218334">
    <property type="component" value="Unassembled WGS sequence"/>
</dbReference>
<dbReference type="AlphaFoldDB" id="A0A2H3C242"/>
<organism evidence="1 2">
    <name type="scientific">Armillaria solidipes</name>
    <dbReference type="NCBI Taxonomy" id="1076256"/>
    <lineage>
        <taxon>Eukaryota</taxon>
        <taxon>Fungi</taxon>
        <taxon>Dikarya</taxon>
        <taxon>Basidiomycota</taxon>
        <taxon>Agaricomycotina</taxon>
        <taxon>Agaricomycetes</taxon>
        <taxon>Agaricomycetidae</taxon>
        <taxon>Agaricales</taxon>
        <taxon>Marasmiineae</taxon>
        <taxon>Physalacriaceae</taxon>
        <taxon>Armillaria</taxon>
    </lineage>
</organism>
<keyword evidence="2" id="KW-1185">Reference proteome</keyword>
<proteinExistence type="predicted"/>
<evidence type="ECO:0000313" key="1">
    <source>
        <dbReference type="EMBL" id="PBK69366.1"/>
    </source>
</evidence>
<reference evidence="2" key="1">
    <citation type="journal article" date="2017" name="Nat. Ecol. Evol.">
        <title>Genome expansion and lineage-specific genetic innovations in the forest pathogenic fungi Armillaria.</title>
        <authorList>
            <person name="Sipos G."/>
            <person name="Prasanna A.N."/>
            <person name="Walter M.C."/>
            <person name="O'Connor E."/>
            <person name="Balint B."/>
            <person name="Krizsan K."/>
            <person name="Kiss B."/>
            <person name="Hess J."/>
            <person name="Varga T."/>
            <person name="Slot J."/>
            <person name="Riley R."/>
            <person name="Boka B."/>
            <person name="Rigling D."/>
            <person name="Barry K."/>
            <person name="Lee J."/>
            <person name="Mihaltcheva S."/>
            <person name="LaButti K."/>
            <person name="Lipzen A."/>
            <person name="Waldron R."/>
            <person name="Moloney N.M."/>
            <person name="Sperisen C."/>
            <person name="Kredics L."/>
            <person name="Vagvoelgyi C."/>
            <person name="Patrignani A."/>
            <person name="Fitzpatrick D."/>
            <person name="Nagy I."/>
            <person name="Doyle S."/>
            <person name="Anderson J.B."/>
            <person name="Grigoriev I.V."/>
            <person name="Gueldener U."/>
            <person name="Muensterkoetter M."/>
            <person name="Nagy L.G."/>
        </authorList>
    </citation>
    <scope>NUCLEOTIDE SEQUENCE [LARGE SCALE GENOMIC DNA]</scope>
    <source>
        <strain evidence="2">28-4</strain>
    </source>
</reference>
<evidence type="ECO:0000313" key="2">
    <source>
        <dbReference type="Proteomes" id="UP000218334"/>
    </source>
</evidence>
<protein>
    <submittedName>
        <fullName evidence="1">Uncharacterized protein</fullName>
    </submittedName>
</protein>